<organism evidence="2 3">
    <name type="scientific">Halomarina salina</name>
    <dbReference type="NCBI Taxonomy" id="1872699"/>
    <lineage>
        <taxon>Archaea</taxon>
        <taxon>Methanobacteriati</taxon>
        <taxon>Methanobacteriota</taxon>
        <taxon>Stenosarchaea group</taxon>
        <taxon>Halobacteria</taxon>
        <taxon>Halobacteriales</taxon>
        <taxon>Natronomonadaceae</taxon>
        <taxon>Halomarina</taxon>
    </lineage>
</organism>
<gene>
    <name evidence="2" type="ORF">ACFPYI_00355</name>
</gene>
<dbReference type="EMBL" id="JBHSQH010000001">
    <property type="protein sequence ID" value="MFC5969770.1"/>
    <property type="molecule type" value="Genomic_DNA"/>
</dbReference>
<evidence type="ECO:0008006" key="4">
    <source>
        <dbReference type="Google" id="ProtNLM"/>
    </source>
</evidence>
<reference evidence="2 3" key="1">
    <citation type="journal article" date="2019" name="Int. J. Syst. Evol. Microbiol.">
        <title>The Global Catalogue of Microorganisms (GCM) 10K type strain sequencing project: providing services to taxonomists for standard genome sequencing and annotation.</title>
        <authorList>
            <consortium name="The Broad Institute Genomics Platform"/>
            <consortium name="The Broad Institute Genome Sequencing Center for Infectious Disease"/>
            <person name="Wu L."/>
            <person name="Ma J."/>
        </authorList>
    </citation>
    <scope>NUCLEOTIDE SEQUENCE [LARGE SCALE GENOMIC DNA]</scope>
    <source>
        <strain evidence="2 3">CGMCC 1.12543</strain>
    </source>
</reference>
<dbReference type="AlphaFoldDB" id="A0ABD5RH23"/>
<evidence type="ECO:0000313" key="2">
    <source>
        <dbReference type="EMBL" id="MFC5969770.1"/>
    </source>
</evidence>
<comment type="caution">
    <text evidence="2">The sequence shown here is derived from an EMBL/GenBank/DDBJ whole genome shotgun (WGS) entry which is preliminary data.</text>
</comment>
<accession>A0ABD5RH23</accession>
<keyword evidence="3" id="KW-1185">Reference proteome</keyword>
<proteinExistence type="predicted"/>
<name>A0ABD5RH23_9EURY</name>
<dbReference type="Proteomes" id="UP001596099">
    <property type="component" value="Unassembled WGS sequence"/>
</dbReference>
<protein>
    <recommendedName>
        <fullName evidence="4">Amphi-Trp domain-containing protein</fullName>
    </recommendedName>
</protein>
<feature type="region of interest" description="Disordered" evidence="1">
    <location>
        <begin position="21"/>
        <end position="40"/>
    </location>
</feature>
<dbReference type="RefSeq" id="WP_247418096.1">
    <property type="nucleotide sequence ID" value="NZ_JALLGW010000001.1"/>
</dbReference>
<evidence type="ECO:0000313" key="3">
    <source>
        <dbReference type="Proteomes" id="UP001596099"/>
    </source>
</evidence>
<evidence type="ECO:0000256" key="1">
    <source>
        <dbReference type="SAM" id="MobiDB-lite"/>
    </source>
</evidence>
<sequence length="71" mass="7572">MASGTGETVEEAVQQWASQRFAERHSVGGIDPGGPNEGDHEVSVKLVRTGETEQFTLTVTESAGNWVARDA</sequence>